<dbReference type="InterPro" id="IPR003777">
    <property type="entry name" value="XdhC_CoxI"/>
</dbReference>
<dbReference type="Pfam" id="PF02625">
    <property type="entry name" value="XdhC_CoxI"/>
    <property type="match status" value="1"/>
</dbReference>
<dbReference type="AlphaFoldDB" id="E0IDQ9"/>
<gene>
    <name evidence="3" type="ORF">PaecuDRAFT_3800</name>
</gene>
<evidence type="ECO:0000313" key="4">
    <source>
        <dbReference type="Proteomes" id="UP000005387"/>
    </source>
</evidence>
<proteinExistence type="predicted"/>
<dbReference type="EC" id="1.17.1.4" evidence="3"/>
<dbReference type="GO" id="GO:0004854">
    <property type="term" value="F:xanthine dehydrogenase activity"/>
    <property type="evidence" value="ECO:0007669"/>
    <property type="project" value="UniProtKB-EC"/>
</dbReference>
<feature type="domain" description="XdhC Rossmann" evidence="2">
    <location>
        <begin position="176"/>
        <end position="313"/>
    </location>
</feature>
<protein>
    <submittedName>
        <fullName evidence="3">Xanthine dehydrogenase</fullName>
        <ecNumber evidence="3">1.17.1.4</ecNumber>
    </submittedName>
</protein>
<keyword evidence="3" id="KW-0560">Oxidoreductase</keyword>
<dbReference type="Gene3D" id="3.40.50.720">
    <property type="entry name" value="NAD(P)-binding Rossmann-like Domain"/>
    <property type="match status" value="1"/>
</dbReference>
<evidence type="ECO:0000259" key="2">
    <source>
        <dbReference type="Pfam" id="PF13478"/>
    </source>
</evidence>
<reference evidence="3 4" key="1">
    <citation type="submission" date="2010-07" db="EMBL/GenBank/DDBJ databases">
        <title>The draft genome of Paenibacillus curdlanolyticus YK9.</title>
        <authorList>
            <consortium name="US DOE Joint Genome Institute (JGI-PGF)"/>
            <person name="Lucas S."/>
            <person name="Copeland A."/>
            <person name="Lapidus A."/>
            <person name="Cheng J.-F."/>
            <person name="Bruce D."/>
            <person name="Goodwin L."/>
            <person name="Pitluck S."/>
            <person name="Land M.L."/>
            <person name="Hauser L."/>
            <person name="Chang Y.-J."/>
            <person name="Jeffries C."/>
            <person name="Anderson I.J."/>
            <person name="Johnson E."/>
            <person name="Loganathan U."/>
            <person name="Mulhopadhyay B."/>
            <person name="Kyrpides N."/>
            <person name="Woyke T.J."/>
        </authorList>
    </citation>
    <scope>NUCLEOTIDE SEQUENCE [LARGE SCALE GENOMIC DNA]</scope>
    <source>
        <strain evidence="3 4">YK9</strain>
    </source>
</reference>
<organism evidence="3 4">
    <name type="scientific">Paenibacillus curdlanolyticus YK9</name>
    <dbReference type="NCBI Taxonomy" id="717606"/>
    <lineage>
        <taxon>Bacteria</taxon>
        <taxon>Bacillati</taxon>
        <taxon>Bacillota</taxon>
        <taxon>Bacilli</taxon>
        <taxon>Bacillales</taxon>
        <taxon>Paenibacillaceae</taxon>
        <taxon>Paenibacillus</taxon>
    </lineage>
</organism>
<dbReference type="Pfam" id="PF13478">
    <property type="entry name" value="XdhC_C"/>
    <property type="match status" value="1"/>
</dbReference>
<name>E0IDQ9_9BACL</name>
<dbReference type="PANTHER" id="PTHR30388">
    <property type="entry name" value="ALDEHYDE OXIDOREDUCTASE MOLYBDENUM COFACTOR ASSEMBLY PROTEIN"/>
    <property type="match status" value="1"/>
</dbReference>
<accession>E0IDQ9</accession>
<evidence type="ECO:0000259" key="1">
    <source>
        <dbReference type="Pfam" id="PF02625"/>
    </source>
</evidence>
<dbReference type="Proteomes" id="UP000005387">
    <property type="component" value="Unassembled WGS sequence"/>
</dbReference>
<dbReference type="RefSeq" id="WP_006039786.1">
    <property type="nucleotide sequence ID" value="NZ_AEDD01000011.1"/>
</dbReference>
<dbReference type="EMBL" id="AEDD01000011">
    <property type="protein sequence ID" value="EFM09263.1"/>
    <property type="molecule type" value="Genomic_DNA"/>
</dbReference>
<dbReference type="eggNOG" id="COG1975">
    <property type="taxonomic scope" value="Bacteria"/>
</dbReference>
<dbReference type="InterPro" id="IPR027051">
    <property type="entry name" value="XdhC_Rossmann_dom"/>
</dbReference>
<feature type="domain" description="XdhC- CoxI" evidence="1">
    <location>
        <begin position="13"/>
        <end position="78"/>
    </location>
</feature>
<dbReference type="PANTHER" id="PTHR30388:SF6">
    <property type="entry name" value="XANTHINE DEHYDROGENASE SUBUNIT A-RELATED"/>
    <property type="match status" value="1"/>
</dbReference>
<evidence type="ECO:0000313" key="3">
    <source>
        <dbReference type="EMBL" id="EFM09263.1"/>
    </source>
</evidence>
<sequence>MDSFHSLLKRRRQRECSGVLATLRSAEGHAYRKPGAAMLIGPNGQLDGHLSPGCIEADLARLADRVLESGRSAFMVYDVREADDLSWGEAVGCGGRLEVLLEPMDATLVAALDAVERALDEGHAVKLARRMNGEGLVSEYRVQYGDCWHERFSRPLDGMQRVDQVISFYYEANPRLLVFGAGDDAMPVVELASRAGFSVIVADRREALCSRLRFPSASLLVSDGVNEMGAALAIGPRDRAVVMTHQMAQDRDLLVLLAKSPVRFIGLLGSSKRVRRLTEGLLSPRDSRLHAPVGIVPFAEGPERIAISIVAELLEDIRQEGASISLRAAVEAEKG</sequence>
<dbReference type="STRING" id="717606.PaecuDRAFT_3800"/>
<dbReference type="InterPro" id="IPR052698">
    <property type="entry name" value="MoCofactor_Util/Proc"/>
</dbReference>
<keyword evidence="4" id="KW-1185">Reference proteome</keyword>